<feature type="region of interest" description="Disordered" evidence="1">
    <location>
        <begin position="965"/>
        <end position="987"/>
    </location>
</feature>
<evidence type="ECO:0000313" key="3">
    <source>
        <dbReference type="Proteomes" id="UP000198287"/>
    </source>
</evidence>
<name>A0A226EY50_FOLCA</name>
<feature type="compositionally biased region" description="Basic and acidic residues" evidence="1">
    <location>
        <begin position="622"/>
        <end position="636"/>
    </location>
</feature>
<feature type="region of interest" description="Disordered" evidence="1">
    <location>
        <begin position="299"/>
        <end position="323"/>
    </location>
</feature>
<feature type="compositionally biased region" description="Low complexity" evidence="1">
    <location>
        <begin position="659"/>
        <end position="674"/>
    </location>
</feature>
<dbReference type="Proteomes" id="UP000198287">
    <property type="component" value="Unassembled WGS sequence"/>
</dbReference>
<reference evidence="2 3" key="1">
    <citation type="submission" date="2015-12" db="EMBL/GenBank/DDBJ databases">
        <title>The genome of Folsomia candida.</title>
        <authorList>
            <person name="Faddeeva A."/>
            <person name="Derks M.F."/>
            <person name="Anvar Y."/>
            <person name="Smit S."/>
            <person name="Van Straalen N."/>
            <person name="Roelofs D."/>
        </authorList>
    </citation>
    <scope>NUCLEOTIDE SEQUENCE [LARGE SCALE GENOMIC DNA]</scope>
    <source>
        <strain evidence="2 3">VU population</strain>
        <tissue evidence="2">Whole body</tissue>
    </source>
</reference>
<feature type="compositionally biased region" description="Pro residues" evidence="1">
    <location>
        <begin position="187"/>
        <end position="200"/>
    </location>
</feature>
<keyword evidence="3" id="KW-1185">Reference proteome</keyword>
<feature type="compositionally biased region" description="Acidic residues" evidence="1">
    <location>
        <begin position="762"/>
        <end position="776"/>
    </location>
</feature>
<dbReference type="STRING" id="158441.A0A226EY50"/>
<feature type="compositionally biased region" description="Polar residues" evidence="1">
    <location>
        <begin position="777"/>
        <end position="800"/>
    </location>
</feature>
<feature type="compositionally biased region" description="Polar residues" evidence="1">
    <location>
        <begin position="551"/>
        <end position="576"/>
    </location>
</feature>
<feature type="compositionally biased region" description="Acidic residues" evidence="1">
    <location>
        <begin position="813"/>
        <end position="824"/>
    </location>
</feature>
<feature type="compositionally biased region" description="Low complexity" evidence="1">
    <location>
        <begin position="488"/>
        <end position="521"/>
    </location>
</feature>
<dbReference type="OrthoDB" id="42382at2759"/>
<accession>A0A226EY50</accession>
<feature type="region of interest" description="Disordered" evidence="1">
    <location>
        <begin position="465"/>
        <end position="522"/>
    </location>
</feature>
<evidence type="ECO:0000313" key="2">
    <source>
        <dbReference type="EMBL" id="OXA61771.1"/>
    </source>
</evidence>
<gene>
    <name evidence="2" type="ORF">Fcan01_02562</name>
</gene>
<feature type="region of interest" description="Disordered" evidence="1">
    <location>
        <begin position="153"/>
        <end position="251"/>
    </location>
</feature>
<feature type="compositionally biased region" description="Low complexity" evidence="1">
    <location>
        <begin position="637"/>
        <end position="647"/>
    </location>
</feature>
<organism evidence="2 3">
    <name type="scientific">Folsomia candida</name>
    <name type="common">Springtail</name>
    <dbReference type="NCBI Taxonomy" id="158441"/>
    <lineage>
        <taxon>Eukaryota</taxon>
        <taxon>Metazoa</taxon>
        <taxon>Ecdysozoa</taxon>
        <taxon>Arthropoda</taxon>
        <taxon>Hexapoda</taxon>
        <taxon>Collembola</taxon>
        <taxon>Entomobryomorpha</taxon>
        <taxon>Isotomoidea</taxon>
        <taxon>Isotomidae</taxon>
        <taxon>Proisotominae</taxon>
        <taxon>Folsomia</taxon>
    </lineage>
</organism>
<feature type="region of interest" description="Disordered" evidence="1">
    <location>
        <begin position="427"/>
        <end position="447"/>
    </location>
</feature>
<feature type="compositionally biased region" description="Pro residues" evidence="1">
    <location>
        <begin position="170"/>
        <end position="179"/>
    </location>
</feature>
<feature type="region of interest" description="Disordered" evidence="1">
    <location>
        <begin position="879"/>
        <end position="949"/>
    </location>
</feature>
<evidence type="ECO:0000256" key="1">
    <source>
        <dbReference type="SAM" id="MobiDB-lite"/>
    </source>
</evidence>
<feature type="compositionally biased region" description="Polar residues" evidence="1">
    <location>
        <begin position="976"/>
        <end position="987"/>
    </location>
</feature>
<feature type="compositionally biased region" description="Polar residues" evidence="1">
    <location>
        <begin position="220"/>
        <end position="234"/>
    </location>
</feature>
<feature type="region of interest" description="Disordered" evidence="1">
    <location>
        <begin position="106"/>
        <end position="135"/>
    </location>
</feature>
<feature type="region of interest" description="Disordered" evidence="1">
    <location>
        <begin position="67"/>
        <end position="93"/>
    </location>
</feature>
<dbReference type="EMBL" id="LNIX01000001">
    <property type="protein sequence ID" value="OXA61771.1"/>
    <property type="molecule type" value="Genomic_DNA"/>
</dbReference>
<feature type="compositionally biased region" description="Low complexity" evidence="1">
    <location>
        <begin position="911"/>
        <end position="925"/>
    </location>
</feature>
<feature type="region of interest" description="Disordered" evidence="1">
    <location>
        <begin position="551"/>
        <end position="832"/>
    </location>
</feature>
<proteinExistence type="predicted"/>
<feature type="compositionally biased region" description="Low complexity" evidence="1">
    <location>
        <begin position="588"/>
        <end position="608"/>
    </location>
</feature>
<feature type="compositionally biased region" description="Low complexity" evidence="1">
    <location>
        <begin position="160"/>
        <end position="169"/>
    </location>
</feature>
<feature type="compositionally biased region" description="Polar residues" evidence="1">
    <location>
        <begin position="435"/>
        <end position="447"/>
    </location>
</feature>
<comment type="caution">
    <text evidence="2">The sequence shown here is derived from an EMBL/GenBank/DDBJ whole genome shotgun (WGS) entry which is preliminary data.</text>
</comment>
<sequence length="1004" mass="109080">MEETNVNQGEASDSDDRFVVELEDLEDVDLPSSSCSECSVITLEPTSASGDNVIALIQDLELPSQKLPAAPTENNDFCCKDEPQPAGVTTGDQAAEQITLPPKRMDSTEVLHSHHQFPPPTFSRLPPDGHEFPNNYWSDEKIIQFSGDDKCQFRNEYSVGTSSKPSSEPGSPPPLPTSEPPKEDPIEFPPLPNTVPPVPPKKMAAAQRYSFDDRKKLFESSPSSAKDMINTNGFTYPAKPSEEPSKKNVAVQPALPCHTVKDKIAMFSSRSNSSEDSDSLQSILPKKISNHVSSSLSKSTVHIPNSNGFSKSSENLLGTTTTGRKGSVDLSLAAHRDTTPPVPLYATMTRVTPNSTAKPLSLYERSQSMVDVGGADLGGKNASYQNSVNQSQPYTSNQYGSSTLGKPVVVSNMMEQRRKCMTKLRGLVIPDGPTDGTNSAAESGSMRTRTCASVMDLPTIKPASLYPATDNSQLKKSISRTESLDRFSSSIETTSSFTKTNCSNNNNNNNNNDNQSAKTNSALQQTEYTSNGFPNILPKYSPAFKRRGLSTYQPSTTTTLPSKISPPTTNKQTPGTTPEPKSLESLTSPKSDSSFEFSSSVSQQQQNHQRQKNTPPTGGVKSMEKPVEIKVGKEQTVKTNNNLKVVNGKSGKLEDSDNDSAVSSSRSSISHGLSPPNSPTPGESTAATPDPDLGSDDQKNEEVMMNMDESWRVLKPTSVEAINRKNVLKSAKFSSGGGLGQATKGDDSSFSSSNGKNRRSDDDEASYADAETEDTESSCSELEGSGNSRRLIETTSSRVTMMTHDQRDSKVETEDDDDDDDDEPAQQSAVNMEFTEMTESPLQAIYDIEVKMAYINEVCDALNERGRSDLPSRYFSRRDSEATVIEQPIEHKRTIDPEDSASITERRARNRSSSGNESDFSSNVSVGSQHNNHKSLSRETSSNNGTDTERWSMLEKKYSRSMTSVNSLGSKVEPQIPQTPQGLTPATSVPKIVKSECGLFVSTL</sequence>
<protein>
    <submittedName>
        <fullName evidence="2">Uncharacterized protein</fullName>
    </submittedName>
</protein>
<dbReference type="AlphaFoldDB" id="A0A226EY50"/>